<dbReference type="InterPro" id="IPR013024">
    <property type="entry name" value="GGCT-like"/>
</dbReference>
<keyword evidence="1" id="KW-0456">Lyase</keyword>
<evidence type="ECO:0000256" key="1">
    <source>
        <dbReference type="ARBA" id="ARBA00023239"/>
    </source>
</evidence>
<feature type="binding site" evidence="3">
    <location>
        <position position="120"/>
    </location>
    <ligand>
        <name>substrate</name>
    </ligand>
</feature>
<dbReference type="GO" id="GO:0003839">
    <property type="term" value="F:gamma-glutamylcyclotransferase activity"/>
    <property type="evidence" value="ECO:0007669"/>
    <property type="project" value="InterPro"/>
</dbReference>
<dbReference type="PANTHER" id="PTHR12935">
    <property type="entry name" value="GAMMA-GLUTAMYLCYCLOTRANSFERASE"/>
    <property type="match status" value="1"/>
</dbReference>
<dbReference type="RefSeq" id="WP_146799184.1">
    <property type="nucleotide sequence ID" value="NZ_VOLP01000010.1"/>
</dbReference>
<dbReference type="EMBL" id="VOLR01000009">
    <property type="protein sequence ID" value="TWX60267.1"/>
    <property type="molecule type" value="Genomic_DNA"/>
</dbReference>
<dbReference type="Pfam" id="PF13772">
    <property type="entry name" value="AIG2_2"/>
    <property type="match status" value="1"/>
</dbReference>
<dbReference type="Gene3D" id="3.10.490.10">
    <property type="entry name" value="Gamma-glutamyl cyclotransferase-like"/>
    <property type="match status" value="1"/>
</dbReference>
<dbReference type="AlphaFoldDB" id="A0A5C6QN88"/>
<evidence type="ECO:0000256" key="2">
    <source>
        <dbReference type="PIRSR" id="PIRSR617939-1"/>
    </source>
</evidence>
<proteinExistence type="predicted"/>
<dbReference type="OrthoDB" id="5401862at2"/>
<name>A0A5C6QN88_9GAMM</name>
<protein>
    <submittedName>
        <fullName evidence="5">Gamma-glutamylcyclotransferase</fullName>
    </submittedName>
</protein>
<evidence type="ECO:0000313" key="6">
    <source>
        <dbReference type="Proteomes" id="UP000321525"/>
    </source>
</evidence>
<feature type="active site" description="Proton acceptor" evidence="2">
    <location>
        <position position="79"/>
    </location>
</feature>
<keyword evidence="5" id="KW-0808">Transferase</keyword>
<evidence type="ECO:0000313" key="5">
    <source>
        <dbReference type="EMBL" id="TWX70022.1"/>
    </source>
</evidence>
<dbReference type="GO" id="GO:0016740">
    <property type="term" value="F:transferase activity"/>
    <property type="evidence" value="ECO:0007669"/>
    <property type="project" value="UniProtKB-KW"/>
</dbReference>
<evidence type="ECO:0000256" key="3">
    <source>
        <dbReference type="PIRSR" id="PIRSR617939-2"/>
    </source>
</evidence>
<comment type="caution">
    <text evidence="5">The sequence shown here is derived from an EMBL/GenBank/DDBJ whole genome shotgun (WGS) entry which is preliminary data.</text>
</comment>
<evidence type="ECO:0000313" key="7">
    <source>
        <dbReference type="Proteomes" id="UP000321917"/>
    </source>
</evidence>
<dbReference type="Proteomes" id="UP000321917">
    <property type="component" value="Unassembled WGS sequence"/>
</dbReference>
<sequence>MKYFAYGSNMSLLRLQERVPSAQKLETVSLKNHQLRFNMSGKDGSGKCDSFQTNNSDDIVIGALFEINKDEKAILDRAESLGSGYNEKIVSVYNDRGETFEALIYCALKIDPSLKPYSWYLNHVIVGAKETKLPADYLAIIESVVCINDLNKERETKERAMYSRQIIEKDCV</sequence>
<reference evidence="5 7" key="1">
    <citation type="submission" date="2019-07" db="EMBL/GenBank/DDBJ databases">
        <title>Genomes of sea-ice associated Colwellia species.</title>
        <authorList>
            <person name="Bowman J.P."/>
        </authorList>
    </citation>
    <scope>NUCLEOTIDE SEQUENCE [LARGE SCALE GENOMIC DNA]</scope>
    <source>
        <strain evidence="4 6">ACAM 607</strain>
        <strain evidence="5 7">IC036</strain>
    </source>
</reference>
<dbReference type="SUPFAM" id="SSF110857">
    <property type="entry name" value="Gamma-glutamyl cyclotransferase-like"/>
    <property type="match status" value="1"/>
</dbReference>
<dbReference type="CDD" id="cd06661">
    <property type="entry name" value="GGCT_like"/>
    <property type="match status" value="1"/>
</dbReference>
<evidence type="ECO:0000313" key="4">
    <source>
        <dbReference type="EMBL" id="TWX60267.1"/>
    </source>
</evidence>
<dbReference type="InterPro" id="IPR017939">
    <property type="entry name" value="G-Glutamylcylcotransferase"/>
</dbReference>
<feature type="binding site" evidence="3">
    <location>
        <begin position="3"/>
        <end position="8"/>
    </location>
    <ligand>
        <name>substrate</name>
    </ligand>
</feature>
<dbReference type="PANTHER" id="PTHR12935:SF0">
    <property type="entry name" value="GAMMA-GLUTAMYLCYCLOTRANSFERASE"/>
    <property type="match status" value="1"/>
</dbReference>
<accession>A0A5C6QN88</accession>
<keyword evidence="6" id="KW-1185">Reference proteome</keyword>
<gene>
    <name evidence="4" type="ORF">ESZ26_07780</name>
    <name evidence="5" type="ORF">ESZ27_04470</name>
</gene>
<dbReference type="EMBL" id="VOLQ01000006">
    <property type="protein sequence ID" value="TWX70022.1"/>
    <property type="molecule type" value="Genomic_DNA"/>
</dbReference>
<dbReference type="Proteomes" id="UP000321525">
    <property type="component" value="Unassembled WGS sequence"/>
</dbReference>
<dbReference type="InterPro" id="IPR036568">
    <property type="entry name" value="GGCT-like_sf"/>
</dbReference>
<organism evidence="5 7">
    <name type="scientific">Colwellia hornerae</name>
    <dbReference type="NCBI Taxonomy" id="89402"/>
    <lineage>
        <taxon>Bacteria</taxon>
        <taxon>Pseudomonadati</taxon>
        <taxon>Pseudomonadota</taxon>
        <taxon>Gammaproteobacteria</taxon>
        <taxon>Alteromonadales</taxon>
        <taxon>Colwelliaceae</taxon>
        <taxon>Colwellia</taxon>
    </lineage>
</organism>